<dbReference type="RefSeq" id="WP_039198044.1">
    <property type="nucleotide sequence ID" value="NZ_LR134310.1"/>
</dbReference>
<dbReference type="Proteomes" id="UP000268529">
    <property type="component" value="Chromosome"/>
</dbReference>
<dbReference type="AlphaFoldDB" id="A0AAX3FLD3"/>
<accession>A0AAX3FLD3</accession>
<sequence length="144" mass="16532">MSLSVEHLQHTADTLEQAILRLTETDPKETVLYDLFRNAAIKSFELSLETTGKLLRKVLKLYSGSPREIDRLVFNDLFRYANKHGLLDEAATERWLTYRANRNITAHDYGVVFVEETLTMLPHYLVDLRTLAGVMKEVFDASAD</sequence>
<gene>
    <name evidence="1" type="ORF">NCTC8529_00915</name>
</gene>
<dbReference type="SUPFAM" id="SSF81593">
    <property type="entry name" value="Nucleotidyltransferase substrate binding subunit/domain"/>
    <property type="match status" value="1"/>
</dbReference>
<protein>
    <submittedName>
        <fullName evidence="1">Nucleotidyltransferase substrate binding protein</fullName>
    </submittedName>
</protein>
<dbReference type="EMBL" id="LR134310">
    <property type="protein sequence ID" value="VEE90652.1"/>
    <property type="molecule type" value="Genomic_DNA"/>
</dbReference>
<dbReference type="GeneID" id="92743529"/>
<proteinExistence type="predicted"/>
<evidence type="ECO:0000313" key="1">
    <source>
        <dbReference type="EMBL" id="VEE90652.1"/>
    </source>
</evidence>
<dbReference type="Pfam" id="PF08780">
    <property type="entry name" value="NTase_sub_bind"/>
    <property type="match status" value="1"/>
</dbReference>
<dbReference type="Gene3D" id="1.20.120.330">
    <property type="entry name" value="Nucleotidyltransferases domain 2"/>
    <property type="match status" value="1"/>
</dbReference>
<reference evidence="1 2" key="1">
    <citation type="submission" date="2018-12" db="EMBL/GenBank/DDBJ databases">
        <authorList>
            <consortium name="Pathogen Informatics"/>
        </authorList>
    </citation>
    <scope>NUCLEOTIDE SEQUENCE [LARGE SCALE GENOMIC DNA]</scope>
    <source>
        <strain evidence="1 2">NCTC8529</strain>
    </source>
</reference>
<evidence type="ECO:0000313" key="2">
    <source>
        <dbReference type="Proteomes" id="UP000268529"/>
    </source>
</evidence>
<name>A0AAX3FLD3_ACTEU</name>
<organism evidence="1 2">
    <name type="scientific">Actinobacillus equuli</name>
    <dbReference type="NCBI Taxonomy" id="718"/>
    <lineage>
        <taxon>Bacteria</taxon>
        <taxon>Pseudomonadati</taxon>
        <taxon>Pseudomonadota</taxon>
        <taxon>Gammaproteobacteria</taxon>
        <taxon>Pasteurellales</taxon>
        <taxon>Pasteurellaceae</taxon>
        <taxon>Actinobacillus</taxon>
    </lineage>
</organism>
<dbReference type="InterPro" id="IPR010235">
    <property type="entry name" value="HepT"/>
</dbReference>